<evidence type="ECO:0000256" key="1">
    <source>
        <dbReference type="ARBA" id="ARBA00002190"/>
    </source>
</evidence>
<evidence type="ECO:0000313" key="6">
    <source>
        <dbReference type="EMBL" id="HEC67824.1"/>
    </source>
</evidence>
<evidence type="ECO:0000256" key="3">
    <source>
        <dbReference type="ARBA" id="ARBA00022578"/>
    </source>
</evidence>
<dbReference type="EMBL" id="DRIH01000109">
    <property type="protein sequence ID" value="HEC67824.1"/>
    <property type="molecule type" value="Genomic_DNA"/>
</dbReference>
<dbReference type="GO" id="GO:0004803">
    <property type="term" value="F:transposase activity"/>
    <property type="evidence" value="ECO:0007669"/>
    <property type="project" value="InterPro"/>
</dbReference>
<keyword evidence="5" id="KW-0233">DNA recombination</keyword>
<keyword evidence="3" id="KW-0815">Transposition</keyword>
<dbReference type="AlphaFoldDB" id="A0A7C1VMK0"/>
<dbReference type="InterPro" id="IPR001207">
    <property type="entry name" value="Transposase_mutator"/>
</dbReference>
<name>A0A7C1VMK0_DESA2</name>
<dbReference type="Pfam" id="PF00872">
    <property type="entry name" value="Transposase_mut"/>
    <property type="match status" value="1"/>
</dbReference>
<comment type="caution">
    <text evidence="6">The sequence shown here is derived from an EMBL/GenBank/DDBJ whole genome shotgun (WGS) entry which is preliminary data.</text>
</comment>
<dbReference type="GO" id="GO:0006313">
    <property type="term" value="P:DNA transposition"/>
    <property type="evidence" value="ECO:0007669"/>
    <property type="project" value="InterPro"/>
</dbReference>
<evidence type="ECO:0008006" key="7">
    <source>
        <dbReference type="Google" id="ProtNLM"/>
    </source>
</evidence>
<proteinExistence type="inferred from homology"/>
<evidence type="ECO:0000256" key="2">
    <source>
        <dbReference type="ARBA" id="ARBA00010961"/>
    </source>
</evidence>
<reference evidence="6" key="1">
    <citation type="journal article" date="2020" name="mSystems">
        <title>Genome- and Community-Level Interaction Insights into Carbon Utilization and Element Cycling Functions of Hydrothermarchaeota in Hydrothermal Sediment.</title>
        <authorList>
            <person name="Zhou Z."/>
            <person name="Liu Y."/>
            <person name="Xu W."/>
            <person name="Pan J."/>
            <person name="Luo Z.H."/>
            <person name="Li M."/>
        </authorList>
    </citation>
    <scope>NUCLEOTIDE SEQUENCE [LARGE SCALE GENOMIC DNA]</scope>
    <source>
        <strain evidence="6">HyVt-389</strain>
    </source>
</reference>
<sequence>MKELTELELTDLWKEVKEDFWGDISLQTQKIVKKLMETTLEEEMRAYIGISRYGRSEDRKGYRNGFYPRGLLTSFGYISEIPVCRQAGKCHAVVRKDLRPVFLSNINADNRKWINKLKRHFF</sequence>
<protein>
    <recommendedName>
        <fullName evidence="7">Mutator family transposase</fullName>
    </recommendedName>
</protein>
<comment type="function">
    <text evidence="1">Required for the transposition of the insertion element.</text>
</comment>
<evidence type="ECO:0000256" key="5">
    <source>
        <dbReference type="ARBA" id="ARBA00023172"/>
    </source>
</evidence>
<evidence type="ECO:0000256" key="4">
    <source>
        <dbReference type="ARBA" id="ARBA00023125"/>
    </source>
</evidence>
<keyword evidence="4" id="KW-0238">DNA-binding</keyword>
<gene>
    <name evidence="6" type="ORF">ENI35_03300</name>
</gene>
<dbReference type="GO" id="GO:0003677">
    <property type="term" value="F:DNA binding"/>
    <property type="evidence" value="ECO:0007669"/>
    <property type="project" value="UniProtKB-KW"/>
</dbReference>
<organism evidence="6">
    <name type="scientific">Desulfofervidus auxilii</name>
    <dbReference type="NCBI Taxonomy" id="1621989"/>
    <lineage>
        <taxon>Bacteria</taxon>
        <taxon>Pseudomonadati</taxon>
        <taxon>Thermodesulfobacteriota</taxon>
        <taxon>Candidatus Desulfofervidia</taxon>
        <taxon>Candidatus Desulfofervidales</taxon>
        <taxon>Candidatus Desulfofervidaceae</taxon>
        <taxon>Candidatus Desulfofervidus</taxon>
    </lineage>
</organism>
<dbReference type="Proteomes" id="UP000885738">
    <property type="component" value="Unassembled WGS sequence"/>
</dbReference>
<comment type="similarity">
    <text evidence="2">Belongs to the transposase mutator family.</text>
</comment>
<accession>A0A7C1VMK0</accession>